<accession>A0A4D6HF11</accession>
<protein>
    <submittedName>
        <fullName evidence="1">Uncharacterized protein</fullName>
    </submittedName>
</protein>
<dbReference type="RefSeq" id="WP_049995064.1">
    <property type="nucleotide sequence ID" value="NZ_CP031310.1"/>
</dbReference>
<reference evidence="1 2" key="1">
    <citation type="journal article" date="2019" name="Nat. Commun.">
        <title>A new type of DNA phosphorothioation-based antiviral system in archaea.</title>
        <authorList>
            <person name="Xiong L."/>
            <person name="Liu S."/>
            <person name="Chen S."/>
            <person name="Xiao Y."/>
            <person name="Zhu B."/>
            <person name="Gao Y."/>
            <person name="Zhang Y."/>
            <person name="Chen B."/>
            <person name="Luo J."/>
            <person name="Deng Z."/>
            <person name="Chen X."/>
            <person name="Wang L."/>
            <person name="Chen S."/>
        </authorList>
    </citation>
    <scope>NUCLEOTIDE SEQUENCE [LARGE SCALE GENOMIC DNA]</scope>
    <source>
        <strain evidence="1 2">CBA1105</strain>
    </source>
</reference>
<keyword evidence="2" id="KW-1185">Reference proteome</keyword>
<organism evidence="1 2">
    <name type="scientific">Halapricum salinum</name>
    <dbReference type="NCBI Taxonomy" id="1457250"/>
    <lineage>
        <taxon>Archaea</taxon>
        <taxon>Methanobacteriati</taxon>
        <taxon>Methanobacteriota</taxon>
        <taxon>Stenosarchaea group</taxon>
        <taxon>Halobacteria</taxon>
        <taxon>Halobacteriales</taxon>
        <taxon>Haloarculaceae</taxon>
        <taxon>Halapricum</taxon>
    </lineage>
</organism>
<evidence type="ECO:0000313" key="1">
    <source>
        <dbReference type="EMBL" id="QCC51327.1"/>
    </source>
</evidence>
<name>A0A4D6HF11_9EURY</name>
<dbReference type="Proteomes" id="UP000296706">
    <property type="component" value="Chromosome"/>
</dbReference>
<dbReference type="EMBL" id="CP031310">
    <property type="protein sequence ID" value="QCC51327.1"/>
    <property type="molecule type" value="Genomic_DNA"/>
</dbReference>
<dbReference type="GeneID" id="39847945"/>
<evidence type="ECO:0000313" key="2">
    <source>
        <dbReference type="Proteomes" id="UP000296706"/>
    </source>
</evidence>
<dbReference type="STRING" id="1457250.GCA_000755225_01152"/>
<dbReference type="KEGG" id="hsn:DV733_08755"/>
<dbReference type="AlphaFoldDB" id="A0A4D6HF11"/>
<proteinExistence type="predicted"/>
<gene>
    <name evidence="1" type="ORF">DV733_08755</name>
</gene>
<sequence>MRRGVVLALVFALLVVGLLGYTVLWSVSTGSESEETGVTVATFEPRLSVNTLTLEEAADGTNGTTSCISTGPPPERWSLSGRIGLERNGSGPTSSQQFTWRLDVDDGAVQSDGTVDLDRYESERVTLLDIGDYTGDLEPGSTAPAELIITRDGELISSTNRSIEIVDSSGPLCPEE</sequence>